<evidence type="ECO:0000256" key="1">
    <source>
        <dbReference type="SAM" id="MobiDB-lite"/>
    </source>
</evidence>
<dbReference type="EMBL" id="BLXT01005385">
    <property type="protein sequence ID" value="GFO22436.1"/>
    <property type="molecule type" value="Genomic_DNA"/>
</dbReference>
<accession>A0AAV4BGH4</accession>
<dbReference type="AlphaFoldDB" id="A0AAV4BGH4"/>
<dbReference type="GO" id="GO:0000786">
    <property type="term" value="C:nucleosome"/>
    <property type="evidence" value="ECO:0007669"/>
    <property type="project" value="InterPro"/>
</dbReference>
<evidence type="ECO:0000259" key="2">
    <source>
        <dbReference type="Pfam" id="PF00538"/>
    </source>
</evidence>
<comment type="caution">
    <text evidence="3">The sequence shown here is derived from an EMBL/GenBank/DDBJ whole genome shotgun (WGS) entry which is preliminary data.</text>
</comment>
<dbReference type="InterPro" id="IPR036388">
    <property type="entry name" value="WH-like_DNA-bd_sf"/>
</dbReference>
<feature type="domain" description="H15" evidence="2">
    <location>
        <begin position="14"/>
        <end position="71"/>
    </location>
</feature>
<feature type="compositionally biased region" description="Basic residues" evidence="1">
    <location>
        <begin position="85"/>
        <end position="138"/>
    </location>
</feature>
<feature type="region of interest" description="Disordered" evidence="1">
    <location>
        <begin position="83"/>
        <end position="138"/>
    </location>
</feature>
<dbReference type="InterPro" id="IPR036390">
    <property type="entry name" value="WH_DNA-bd_sf"/>
</dbReference>
<organism evidence="3 4">
    <name type="scientific">Plakobranchus ocellatus</name>
    <dbReference type="NCBI Taxonomy" id="259542"/>
    <lineage>
        <taxon>Eukaryota</taxon>
        <taxon>Metazoa</taxon>
        <taxon>Spiralia</taxon>
        <taxon>Lophotrochozoa</taxon>
        <taxon>Mollusca</taxon>
        <taxon>Gastropoda</taxon>
        <taxon>Heterobranchia</taxon>
        <taxon>Euthyneura</taxon>
        <taxon>Panpulmonata</taxon>
        <taxon>Sacoglossa</taxon>
        <taxon>Placobranchoidea</taxon>
        <taxon>Plakobranchidae</taxon>
        <taxon>Plakobranchus</taxon>
    </lineage>
</organism>
<protein>
    <recommendedName>
        <fullName evidence="2">H15 domain-containing protein</fullName>
    </recommendedName>
</protein>
<name>A0AAV4BGH4_9GAST</name>
<keyword evidence="4" id="KW-1185">Reference proteome</keyword>
<reference evidence="3 4" key="1">
    <citation type="journal article" date="2021" name="Elife">
        <title>Chloroplast acquisition without the gene transfer in kleptoplastic sea slugs, Plakobranchus ocellatus.</title>
        <authorList>
            <person name="Maeda T."/>
            <person name="Takahashi S."/>
            <person name="Yoshida T."/>
            <person name="Shimamura S."/>
            <person name="Takaki Y."/>
            <person name="Nagai Y."/>
            <person name="Toyoda A."/>
            <person name="Suzuki Y."/>
            <person name="Arimoto A."/>
            <person name="Ishii H."/>
            <person name="Satoh N."/>
            <person name="Nishiyama T."/>
            <person name="Hasebe M."/>
            <person name="Maruyama T."/>
            <person name="Minagawa J."/>
            <person name="Obokata J."/>
            <person name="Shigenobu S."/>
        </authorList>
    </citation>
    <scope>NUCLEOTIDE SEQUENCE [LARGE SCALE GENOMIC DNA]</scope>
</reference>
<dbReference type="SUPFAM" id="SSF46785">
    <property type="entry name" value="Winged helix' DNA-binding domain"/>
    <property type="match status" value="1"/>
</dbReference>
<dbReference type="GO" id="GO:0006334">
    <property type="term" value="P:nucleosome assembly"/>
    <property type="evidence" value="ECO:0007669"/>
    <property type="project" value="InterPro"/>
</dbReference>
<dbReference type="Proteomes" id="UP000735302">
    <property type="component" value="Unassembled WGS sequence"/>
</dbReference>
<dbReference type="Gene3D" id="1.10.10.10">
    <property type="entry name" value="Winged helix-like DNA-binding domain superfamily/Winged helix DNA-binding domain"/>
    <property type="match status" value="1"/>
</dbReference>
<proteinExistence type="predicted"/>
<evidence type="ECO:0000313" key="4">
    <source>
        <dbReference type="Proteomes" id="UP000735302"/>
    </source>
</evidence>
<dbReference type="Pfam" id="PF00538">
    <property type="entry name" value="Linker_histone"/>
    <property type="match status" value="1"/>
</dbReference>
<gene>
    <name evidence="3" type="ORF">PoB_004894100</name>
</gene>
<dbReference type="GO" id="GO:0003677">
    <property type="term" value="F:DNA binding"/>
    <property type="evidence" value="ECO:0007669"/>
    <property type="project" value="InterPro"/>
</dbReference>
<dbReference type="InterPro" id="IPR005818">
    <property type="entry name" value="Histone_H1/H5_H15"/>
</dbReference>
<evidence type="ECO:0000313" key="3">
    <source>
        <dbReference type="EMBL" id="GFO22436.1"/>
    </source>
</evidence>
<sequence length="170" mass="19901">MDSQINTGKGTRQVVSAVAALRNPRGSTVKDIKNYLVSQGKIVNSSNINIAILDALKKNKLSKPEGARGRFFFWGNDSYTSLCKGSRKERRPRKRRRKSRKRNKKTKRGRSRKPRRVTKRRRVKKGKRRRRNKPARGKKLMRLSDILQYSGLKLKNGRRLIVFTKKERRK</sequence>